<dbReference type="AlphaFoldDB" id="A0A371E9J1"/>
<feature type="compositionally biased region" description="Basic and acidic residues" evidence="1">
    <location>
        <begin position="139"/>
        <end position="155"/>
    </location>
</feature>
<evidence type="ECO:0000313" key="3">
    <source>
        <dbReference type="Proteomes" id="UP000257109"/>
    </source>
</evidence>
<organism evidence="2 3">
    <name type="scientific">Mucuna pruriens</name>
    <name type="common">Velvet bean</name>
    <name type="synonym">Dolichos pruriens</name>
    <dbReference type="NCBI Taxonomy" id="157652"/>
    <lineage>
        <taxon>Eukaryota</taxon>
        <taxon>Viridiplantae</taxon>
        <taxon>Streptophyta</taxon>
        <taxon>Embryophyta</taxon>
        <taxon>Tracheophyta</taxon>
        <taxon>Spermatophyta</taxon>
        <taxon>Magnoliopsida</taxon>
        <taxon>eudicotyledons</taxon>
        <taxon>Gunneridae</taxon>
        <taxon>Pentapetalae</taxon>
        <taxon>rosids</taxon>
        <taxon>fabids</taxon>
        <taxon>Fabales</taxon>
        <taxon>Fabaceae</taxon>
        <taxon>Papilionoideae</taxon>
        <taxon>50 kb inversion clade</taxon>
        <taxon>NPAAA clade</taxon>
        <taxon>indigoferoid/millettioid clade</taxon>
        <taxon>Phaseoleae</taxon>
        <taxon>Mucuna</taxon>
    </lineage>
</organism>
<comment type="caution">
    <text evidence="2">The sequence shown here is derived from an EMBL/GenBank/DDBJ whole genome shotgun (WGS) entry which is preliminary data.</text>
</comment>
<feature type="compositionally biased region" description="Basic and acidic residues" evidence="1">
    <location>
        <begin position="117"/>
        <end position="128"/>
    </location>
</feature>
<proteinExistence type="predicted"/>
<sequence>GLGFKEDWLERAVLTIGKKNSPESQAHPQYNPGGISRHEPRMEKYTPLKASKVHILKEVYHLQLLDIPPPTECQLDPSQSEWCEFHWANDHSTEECRVLKSQIKKLIQDGYLERFVRRKEGEKRTTKGHDKRNRSRTPSQDRDCKQNQSENHRRS</sequence>
<name>A0A371E9J1_MUCPR</name>
<evidence type="ECO:0000313" key="2">
    <source>
        <dbReference type="EMBL" id="RDX62683.1"/>
    </source>
</evidence>
<evidence type="ECO:0000256" key="1">
    <source>
        <dbReference type="SAM" id="MobiDB-lite"/>
    </source>
</evidence>
<dbReference type="Proteomes" id="UP000257109">
    <property type="component" value="Unassembled WGS sequence"/>
</dbReference>
<dbReference type="OrthoDB" id="1752268at2759"/>
<dbReference type="EMBL" id="QJKJ01015344">
    <property type="protein sequence ID" value="RDX62683.1"/>
    <property type="molecule type" value="Genomic_DNA"/>
</dbReference>
<feature type="region of interest" description="Disordered" evidence="1">
    <location>
        <begin position="117"/>
        <end position="155"/>
    </location>
</feature>
<reference evidence="2" key="1">
    <citation type="submission" date="2018-05" db="EMBL/GenBank/DDBJ databases">
        <title>Draft genome of Mucuna pruriens seed.</title>
        <authorList>
            <person name="Nnadi N.E."/>
            <person name="Vos R."/>
            <person name="Hasami M.H."/>
            <person name="Devisetty U.K."/>
            <person name="Aguiy J.C."/>
        </authorList>
    </citation>
    <scope>NUCLEOTIDE SEQUENCE [LARGE SCALE GENOMIC DNA]</scope>
    <source>
        <strain evidence="2">JCA_2017</strain>
    </source>
</reference>
<feature type="region of interest" description="Disordered" evidence="1">
    <location>
        <begin position="17"/>
        <end position="40"/>
    </location>
</feature>
<protein>
    <recommendedName>
        <fullName evidence="4">Retrotransposon gag domain-containing protein</fullName>
    </recommendedName>
</protein>
<feature type="non-terminal residue" evidence="2">
    <location>
        <position position="1"/>
    </location>
</feature>
<gene>
    <name evidence="2" type="ORF">CR513_58957</name>
</gene>
<accession>A0A371E9J1</accession>
<keyword evidence="3" id="KW-1185">Reference proteome</keyword>
<evidence type="ECO:0008006" key="4">
    <source>
        <dbReference type="Google" id="ProtNLM"/>
    </source>
</evidence>